<proteinExistence type="predicted"/>
<dbReference type="EMBL" id="KQ435944">
    <property type="protein sequence ID" value="KOX68160.1"/>
    <property type="molecule type" value="Genomic_DNA"/>
</dbReference>
<dbReference type="OrthoDB" id="7700342at2759"/>
<keyword evidence="3" id="KW-1185">Reference proteome</keyword>
<protein>
    <submittedName>
        <fullName evidence="2">Uncharacterized protein</fullName>
    </submittedName>
</protein>
<evidence type="ECO:0000313" key="3">
    <source>
        <dbReference type="Proteomes" id="UP000053105"/>
    </source>
</evidence>
<feature type="region of interest" description="Disordered" evidence="1">
    <location>
        <begin position="522"/>
        <end position="544"/>
    </location>
</feature>
<sequence>MFQVIIEAQSIMAVGKKFKSSIVRKPVQTAHQILKDRSKTNLENLQTDLRTNFVKDVHFELIKFPRENPPLPLPLSSFPSNHSYSHSIDLGEDSSDSRKEASRPEYQISIDFVSRLLALWYIKRRRAPRLGTRELDIVGDQVTRVVPGVALGVAWRVDAYERVGQDGGAGGVGGFCSLTARWNMDEAVEYPQTTYNRQLVVFACLAVATARAGIAHGPGIALAGGHGLGLGGLGLAAGGGASLSGGLAAGAGSARSLQEGASSLGSSSLGVSYAAGSAAAAGAAGIQQIVSGGVIGGRADIGPAEGPKANVGPQSGPSDLVGPQEGAKNVGGPRTGPAGLVGPATGPFTSVGASAGTSTLVGPSQGTANLVGPSVGGVNFYAGSGNINGDDGSSGSAAAGAPSALGGAAGLGGAGLALGGAGLYSGAIAVVGGGAGIGAGIGGHDGGVAVINGPSGAIHAGLGSHGAIIPAALGKNAKTIQYLRLEVCHLFNVSVWNSTIDTVPLSVHHAFLKKKGTEFETHEDLESARNHRAGNGPADPGERAIDIPESSLRDYTCRDLGCLETVANLRFTYGELTVIYRRILIKVKDIHV</sequence>
<evidence type="ECO:0000256" key="1">
    <source>
        <dbReference type="SAM" id="MobiDB-lite"/>
    </source>
</evidence>
<dbReference type="Proteomes" id="UP000053105">
    <property type="component" value="Unassembled WGS sequence"/>
</dbReference>
<gene>
    <name evidence="2" type="ORF">WN51_06054</name>
</gene>
<reference evidence="2 3" key="1">
    <citation type="submission" date="2015-07" db="EMBL/GenBank/DDBJ databases">
        <title>The genome of Melipona quadrifasciata.</title>
        <authorList>
            <person name="Pan H."/>
            <person name="Kapheim K."/>
        </authorList>
    </citation>
    <scope>NUCLEOTIDE SEQUENCE [LARGE SCALE GENOMIC DNA]</scope>
    <source>
        <strain evidence="2">0111107301</strain>
        <tissue evidence="2">Whole body</tissue>
    </source>
</reference>
<evidence type="ECO:0000313" key="2">
    <source>
        <dbReference type="EMBL" id="KOX68160.1"/>
    </source>
</evidence>
<dbReference type="AlphaFoldDB" id="A0A0M8ZNZ4"/>
<name>A0A0M8ZNZ4_9HYME</name>
<feature type="region of interest" description="Disordered" evidence="1">
    <location>
        <begin position="304"/>
        <end position="345"/>
    </location>
</feature>
<organism evidence="2 3">
    <name type="scientific">Melipona quadrifasciata</name>
    <dbReference type="NCBI Taxonomy" id="166423"/>
    <lineage>
        <taxon>Eukaryota</taxon>
        <taxon>Metazoa</taxon>
        <taxon>Ecdysozoa</taxon>
        <taxon>Arthropoda</taxon>
        <taxon>Hexapoda</taxon>
        <taxon>Insecta</taxon>
        <taxon>Pterygota</taxon>
        <taxon>Neoptera</taxon>
        <taxon>Endopterygota</taxon>
        <taxon>Hymenoptera</taxon>
        <taxon>Apocrita</taxon>
        <taxon>Aculeata</taxon>
        <taxon>Apoidea</taxon>
        <taxon>Anthophila</taxon>
        <taxon>Apidae</taxon>
        <taxon>Melipona</taxon>
    </lineage>
</organism>
<accession>A0A0M8ZNZ4</accession>
<dbReference type="STRING" id="166423.A0A0M8ZNZ4"/>